<dbReference type="HOGENOM" id="CLU_1517816_0_0_1"/>
<feature type="region of interest" description="Disordered" evidence="1">
    <location>
        <begin position="1"/>
        <end position="22"/>
    </location>
</feature>
<accession>N1PCC0</accession>
<evidence type="ECO:0000313" key="3">
    <source>
        <dbReference type="Proteomes" id="UP000016933"/>
    </source>
</evidence>
<dbReference type="Proteomes" id="UP000016933">
    <property type="component" value="Unassembled WGS sequence"/>
</dbReference>
<feature type="compositionally biased region" description="Basic and acidic residues" evidence="1">
    <location>
        <begin position="156"/>
        <end position="171"/>
    </location>
</feature>
<organism evidence="2 3">
    <name type="scientific">Dothistroma septosporum (strain NZE10 / CBS 128990)</name>
    <name type="common">Red band needle blight fungus</name>
    <name type="synonym">Mycosphaerella pini</name>
    <dbReference type="NCBI Taxonomy" id="675120"/>
    <lineage>
        <taxon>Eukaryota</taxon>
        <taxon>Fungi</taxon>
        <taxon>Dikarya</taxon>
        <taxon>Ascomycota</taxon>
        <taxon>Pezizomycotina</taxon>
        <taxon>Dothideomycetes</taxon>
        <taxon>Dothideomycetidae</taxon>
        <taxon>Mycosphaerellales</taxon>
        <taxon>Mycosphaerellaceae</taxon>
        <taxon>Dothistroma</taxon>
    </lineage>
</organism>
<protein>
    <submittedName>
        <fullName evidence="2">Uncharacterized protein</fullName>
    </submittedName>
</protein>
<dbReference type="AlphaFoldDB" id="N1PCC0"/>
<dbReference type="OrthoDB" id="10491160at2759"/>
<gene>
    <name evidence="2" type="ORF">DOTSEDRAFT_37924</name>
</gene>
<proteinExistence type="predicted"/>
<reference evidence="2" key="2">
    <citation type="submission" date="2012-09" db="EMBL/GenBank/DDBJ databases">
        <title>The Genomes of the Fungal Plant Pathogens Cladosporium fulvum and Dothistroma septosporum Reveal Adaptation to Different Hosts and Lifestyles but also Signatures of Common Ancestry.</title>
        <authorList>
            <consortium name="DOE Joint Genome Institute"/>
            <person name="de Wit P.J.G.M."/>
            <person name="van der Burgt A."/>
            <person name="Okmen B."/>
            <person name="Stergiopoulos I."/>
            <person name="Abd-Elsalam K."/>
            <person name="Aerts A.L."/>
            <person name="Bahkali A.H.A."/>
            <person name="Beenen H.G."/>
            <person name="Chettri P."/>
            <person name="Cox M.P."/>
            <person name="Datema E."/>
            <person name="de Vries R.P."/>
            <person name="Dhillon B."/>
            <person name="Ganley A.R."/>
            <person name="Griffiths S."/>
            <person name="Guo Y."/>
            <person name="Hamelin R.C."/>
            <person name="Henrissat B."/>
            <person name="Kabir M.S."/>
            <person name="Jashni M.K."/>
            <person name="Kema G."/>
            <person name="Klaubauf S."/>
            <person name="Lapidus A."/>
            <person name="Levasseur A."/>
            <person name="Lindquist E."/>
            <person name="Mehrabi R."/>
            <person name="Ohm R.A."/>
            <person name="Owen T.J."/>
            <person name="Salamov A."/>
            <person name="Schwelm A."/>
            <person name="Schijlen E."/>
            <person name="Sun H."/>
            <person name="den Burg H.A."/>
            <person name="van Ham R.C.H.J."/>
            <person name="Zhang S."/>
            <person name="Goodwin S.B."/>
            <person name="Grigoriev I.V."/>
            <person name="Collemare J."/>
            <person name="Bradshaw R.E."/>
        </authorList>
    </citation>
    <scope>NUCLEOTIDE SEQUENCE</scope>
    <source>
        <strain evidence="2">NZE10</strain>
    </source>
</reference>
<reference evidence="2" key="1">
    <citation type="journal article" date="2012" name="PLoS Pathog.">
        <title>Diverse lifestyles and strategies of plant pathogenesis encoded in the genomes of eighteen Dothideomycetes fungi.</title>
        <authorList>
            <person name="Ohm R.A."/>
            <person name="Feau N."/>
            <person name="Henrissat B."/>
            <person name="Schoch C.L."/>
            <person name="Horwitz B.A."/>
            <person name="Barry K.W."/>
            <person name="Condon B.J."/>
            <person name="Copeland A.C."/>
            <person name="Dhillon B."/>
            <person name="Glaser F."/>
            <person name="Hesse C.N."/>
            <person name="Kosti I."/>
            <person name="LaButti K."/>
            <person name="Lindquist E.A."/>
            <person name="Lucas S."/>
            <person name="Salamov A.A."/>
            <person name="Bradshaw R.E."/>
            <person name="Ciuffetti L."/>
            <person name="Hamelin R.C."/>
            <person name="Kema G.H.J."/>
            <person name="Lawrence C."/>
            <person name="Scott J.A."/>
            <person name="Spatafora J.W."/>
            <person name="Turgeon B.G."/>
            <person name="de Wit P.J.G.M."/>
            <person name="Zhong S."/>
            <person name="Goodwin S.B."/>
            <person name="Grigoriev I.V."/>
        </authorList>
    </citation>
    <scope>NUCLEOTIDE SEQUENCE [LARGE SCALE GENOMIC DNA]</scope>
    <source>
        <strain evidence="2">NZE10</strain>
    </source>
</reference>
<dbReference type="EMBL" id="KB446544">
    <property type="protein sequence ID" value="EME39877.1"/>
    <property type="molecule type" value="Genomic_DNA"/>
</dbReference>
<dbReference type="OMA" id="TTWERIL"/>
<feature type="compositionally biased region" description="Basic and acidic residues" evidence="1">
    <location>
        <begin position="13"/>
        <end position="22"/>
    </location>
</feature>
<sequence length="177" mass="20411">MYKKSRRPNGQRQRSESRWGATRSHDTAIDLVNAVYQMARLNSRMDRLFKQLHAEDPVVCPNVENLDAIHDDSDVGGADEYRAAVILLDAILAIERNPDQTPQRRTEGGRPACPAERLEERKRAVVIKRFNYAIRRFLKYRFPTTWERILGVLRGEESKSTKKDKEEERDACGTADP</sequence>
<keyword evidence="3" id="KW-1185">Reference proteome</keyword>
<evidence type="ECO:0000313" key="2">
    <source>
        <dbReference type="EMBL" id="EME39877.1"/>
    </source>
</evidence>
<feature type="region of interest" description="Disordered" evidence="1">
    <location>
        <begin position="156"/>
        <end position="177"/>
    </location>
</feature>
<name>N1PCC0_DOTSN</name>
<evidence type="ECO:0000256" key="1">
    <source>
        <dbReference type="SAM" id="MobiDB-lite"/>
    </source>
</evidence>